<dbReference type="AlphaFoldDB" id="A0A7R9GK51"/>
<feature type="non-terminal residue" evidence="1">
    <location>
        <position position="1"/>
    </location>
</feature>
<dbReference type="EMBL" id="CAJPEX010006971">
    <property type="protein sequence ID" value="CAG0924265.1"/>
    <property type="molecule type" value="Genomic_DNA"/>
</dbReference>
<organism evidence="1">
    <name type="scientific">Notodromas monacha</name>
    <dbReference type="NCBI Taxonomy" id="399045"/>
    <lineage>
        <taxon>Eukaryota</taxon>
        <taxon>Metazoa</taxon>
        <taxon>Ecdysozoa</taxon>
        <taxon>Arthropoda</taxon>
        <taxon>Crustacea</taxon>
        <taxon>Oligostraca</taxon>
        <taxon>Ostracoda</taxon>
        <taxon>Podocopa</taxon>
        <taxon>Podocopida</taxon>
        <taxon>Cypridocopina</taxon>
        <taxon>Cypridoidea</taxon>
        <taxon>Cyprididae</taxon>
        <taxon>Notodromas</taxon>
    </lineage>
</organism>
<evidence type="ECO:0000313" key="1">
    <source>
        <dbReference type="EMBL" id="CAD7284113.1"/>
    </source>
</evidence>
<protein>
    <submittedName>
        <fullName evidence="1">Uncharacterized protein</fullName>
    </submittedName>
</protein>
<gene>
    <name evidence="1" type="ORF">NMOB1V02_LOCUS11720</name>
</gene>
<name>A0A7R9GK51_9CRUS</name>
<dbReference type="Proteomes" id="UP000678499">
    <property type="component" value="Unassembled WGS sequence"/>
</dbReference>
<dbReference type="EMBL" id="OA889008">
    <property type="protein sequence ID" value="CAD7284113.1"/>
    <property type="molecule type" value="Genomic_DNA"/>
</dbReference>
<keyword evidence="2" id="KW-1185">Reference proteome</keyword>
<proteinExistence type="predicted"/>
<sequence>TWFQPLLRMLEALGRLVQYSEVPDLPASSVPVLMSPPLSPSPLLSLDEELVNTEDTQDNGAAFVRPFSSPSRSVVVVIERMIFAKSPTAFGCEGFKEPLNHVLLVTLQDGGASSCAEVGGRLACEDICEVRRPALHKFQVDLVGDSLDLDCIRYKGLKEVRLFNRTFCLGKVLGMEEIVRPWSLFLQTHKETENSQGGAQDFKTCSEDFTAHNIINNTTDLINCTNQAKDQHHKSTYNSTLGGRNCYHPGSRQQSDPKPCPGKSCSPGGLGLSFVLGCWQRFVLATPPFGALDLVLARLFVVEASPVFILWEKSRLTIDLIGHAS</sequence>
<accession>A0A7R9GK51</accession>
<reference evidence="1" key="1">
    <citation type="submission" date="2020-11" db="EMBL/GenBank/DDBJ databases">
        <authorList>
            <person name="Tran Van P."/>
        </authorList>
    </citation>
    <scope>NUCLEOTIDE SEQUENCE</scope>
</reference>
<evidence type="ECO:0000313" key="2">
    <source>
        <dbReference type="Proteomes" id="UP000678499"/>
    </source>
</evidence>